<dbReference type="RefSeq" id="WP_075698856.1">
    <property type="nucleotide sequence ID" value="NZ_CP074126.1"/>
</dbReference>
<evidence type="ECO:0000259" key="2">
    <source>
        <dbReference type="Pfam" id="PF13550"/>
    </source>
</evidence>
<keyword evidence="4" id="KW-0378">Hydrolase</keyword>
<dbReference type="InterPro" id="IPR032876">
    <property type="entry name" value="J_dom"/>
</dbReference>
<feature type="domain" description="Rcc01698-like C-terminal" evidence="3">
    <location>
        <begin position="1056"/>
        <end position="1152"/>
    </location>
</feature>
<name>A0ABX8AIW5_9HYPH</name>
<dbReference type="InterPro" id="IPR025195">
    <property type="entry name" value="GTA_TIM_dom"/>
</dbReference>
<dbReference type="Pfam" id="PF23666">
    <property type="entry name" value="Rcc01698_C"/>
    <property type="match status" value="1"/>
</dbReference>
<dbReference type="InterPro" id="IPR017853">
    <property type="entry name" value="GH"/>
</dbReference>
<organism evidence="4 5">
    <name type="scientific">Pseudovibrio brasiliensis</name>
    <dbReference type="NCBI Taxonomy" id="1898042"/>
    <lineage>
        <taxon>Bacteria</taxon>
        <taxon>Pseudomonadati</taxon>
        <taxon>Pseudomonadota</taxon>
        <taxon>Alphaproteobacteria</taxon>
        <taxon>Hyphomicrobiales</taxon>
        <taxon>Stappiaceae</taxon>
        <taxon>Pseudovibrio</taxon>
    </lineage>
</organism>
<evidence type="ECO:0000259" key="1">
    <source>
        <dbReference type="Pfam" id="PF13547"/>
    </source>
</evidence>
<dbReference type="Pfam" id="PF13547">
    <property type="entry name" value="GTA_TIM"/>
    <property type="match status" value="1"/>
</dbReference>
<reference evidence="4 5" key="1">
    <citation type="journal article" date="2021" name="Angew. Chem. Int. Ed. Engl.">
        <title>A novel family of nonribosomal peptides modulate collective behavior in Pseudovibrio bacteria isolated from marine sponges.</title>
        <authorList>
            <person name="Ioca L.P."/>
            <person name="Dai Y."/>
            <person name="Kunakom S."/>
            <person name="Diaz-Espinosa J."/>
            <person name="Krunic A."/>
            <person name="Crnkovic C.M."/>
            <person name="Orjala J."/>
            <person name="Sanchez L.M."/>
            <person name="Ferreira A.G."/>
            <person name="Berlinck R.G.S."/>
            <person name="Eustaquio A.S."/>
        </authorList>
    </citation>
    <scope>NUCLEOTIDE SEQUENCE [LARGE SCALE GENOMIC DNA]</scope>
    <source>
        <strain evidence="4 5">Ab134</strain>
    </source>
</reference>
<feature type="domain" description="Tip attachment protein J" evidence="2">
    <location>
        <begin position="801"/>
        <end position="965"/>
    </location>
</feature>
<dbReference type="Gene3D" id="3.20.20.80">
    <property type="entry name" value="Glycosidases"/>
    <property type="match status" value="1"/>
</dbReference>
<feature type="domain" description="GTA TIM-barrel-like" evidence="1">
    <location>
        <begin position="440"/>
        <end position="739"/>
    </location>
</feature>
<dbReference type="GO" id="GO:0016787">
    <property type="term" value="F:hydrolase activity"/>
    <property type="evidence" value="ECO:0007669"/>
    <property type="project" value="UniProtKB-KW"/>
</dbReference>
<sequence>MATVLLTAAATAIAGATGAGQVAAFALSAAASIAGSYLDNMLISAFTPGSKSHVEGQRLDSLQVMGSSEGAVVPFVVGRARVSGQVIWATNLHEVVTTTTEKHGGKAGGGSSSTVTQTTYSYYGNFAVGICEGPISDILRVWADGKEIDTTKFTMRVYKGDEAQEADPLIAAKQGSPDVPAYRGLAYVVFEELPLAEFGNRVPQLTFEVVRSVGYEEEQLTAVSLIPGSTEFGYSKTPVKDGKDGPTTAYNNRHTLTAATDWEHSIDLLQSTCPDCKTVSLVVAWFGDDLRMGECTIAPRVEARKTTTPIEWRVAGLNRDEARLVSYVDGKPAYGGSPSDSVVIEAIQDLKERGFKVMLYPFVMMDIPEGNGLPDPYGEAEQKAFPWRGRITCHPAPGQPDSPDGTNGTVVPMLNFLGGALYDQFSWDGTQVSYNGSHAWSYSHLVMHLAKLAQVAGGVDAFVIGTEMPGLSTVRYGADKFFFASAMAFIAGEVRSMLGANVKIGYAADWSEFHSYRPNDGSGDVFFHLDELWADEDIDFIGIDNYLPLTDWRDHEDHEDHGEGAQSIHDLDYLKAGIEGREYFDYFYATHDDRINQNRTLIADQEHGEHWVFRQKDLRGWWENPHHNRPGGVRSAETTDWVPKSKPIWFTEFGCPAIDKGTNQPNVFYDPKSSESQVPYFSSGVRDDLIQRRYLRAMREYWAVEEGNNPTSPVYGGPMVDPVNMFAWAWDVRPFPSFPVESDTWADWGNFTTGHWLSGRVGGVSVDGFARLLMERAGLQEGIDFKTGGADGVADGFLVSSITSARSVLETLGSAFFFDAVESGGRVEFRPRRSRFPLEALETGQLVDMGKGKEPVSIVRAQETELPAVVRVTGYDSSKDFNTVTAEALEGAVSTERVVTTDLPVVTNYERLQGMAESLLQEAWASRERLSYMLPPTDLHIEPGDYLKLTVSGRVFAVRVLSVKDGDARMIEAVSYDAPVYEATKGATRAFVSKGQVLQAAAIGVFIDGPLLRDQDTPWQGYLTGYQLPFSPGMAFLSSPVESGYELRAVLNQQGVMGELQAALPAGPLHRWDNGNRVEVKLYNGALASLEEDLVFSGGNALLIEGAGGEWELLQFAKAELTGTRTYTLSKLLRGQRGSEPGMGAPAGARVVVLDGGMTQNGLSRSELGLPLNWQAGKAGAGVGSADYTSYQKTFTGKGERPLSPVHVRARAQADGNILLSWIRRTRTGGDSWEVAEVPLGETVESYSVEIREGGVLKRSLSAFKGSVSYTAAMQLEDFGGPASSFDVWIYQLSEVYGRGVPAVAHFEA</sequence>
<dbReference type="Proteomes" id="UP000680706">
    <property type="component" value="Chromosome"/>
</dbReference>
<dbReference type="Pfam" id="PF13550">
    <property type="entry name" value="Phage-tail_3"/>
    <property type="match status" value="1"/>
</dbReference>
<dbReference type="InterPro" id="IPR056490">
    <property type="entry name" value="Rcc01698_C"/>
</dbReference>
<accession>A0ABX8AIW5</accession>
<evidence type="ECO:0000313" key="5">
    <source>
        <dbReference type="Proteomes" id="UP000680706"/>
    </source>
</evidence>
<keyword evidence="5" id="KW-1185">Reference proteome</keyword>
<evidence type="ECO:0000259" key="3">
    <source>
        <dbReference type="Pfam" id="PF23666"/>
    </source>
</evidence>
<protein>
    <submittedName>
        <fullName evidence="4">Glycoside hydrolase/phage tail family protein</fullName>
    </submittedName>
</protein>
<dbReference type="EMBL" id="CP074126">
    <property type="protein sequence ID" value="QUS54508.1"/>
    <property type="molecule type" value="Genomic_DNA"/>
</dbReference>
<evidence type="ECO:0000313" key="4">
    <source>
        <dbReference type="EMBL" id="QUS54508.1"/>
    </source>
</evidence>
<dbReference type="SUPFAM" id="SSF51445">
    <property type="entry name" value="(Trans)glycosidases"/>
    <property type="match status" value="1"/>
</dbReference>
<proteinExistence type="predicted"/>
<gene>
    <name evidence="4" type="ORF">KGB56_14020</name>
</gene>
<dbReference type="CDD" id="cd19607">
    <property type="entry name" value="GTA_TIM-barrel-like"/>
    <property type="match status" value="1"/>
</dbReference>